<protein>
    <submittedName>
        <fullName evidence="2">Uncharacterized protein</fullName>
    </submittedName>
</protein>
<feature type="region of interest" description="Disordered" evidence="1">
    <location>
        <begin position="942"/>
        <end position="965"/>
    </location>
</feature>
<reference evidence="2" key="1">
    <citation type="journal article" date="2012" name="Nature">
        <title>The oyster genome reveals stress adaptation and complexity of shell formation.</title>
        <authorList>
            <person name="Zhang G."/>
            <person name="Fang X."/>
            <person name="Guo X."/>
            <person name="Li L."/>
            <person name="Luo R."/>
            <person name="Xu F."/>
            <person name="Yang P."/>
            <person name="Zhang L."/>
            <person name="Wang X."/>
            <person name="Qi H."/>
            <person name="Xiong Z."/>
            <person name="Que H."/>
            <person name="Xie Y."/>
            <person name="Holland P.W."/>
            <person name="Paps J."/>
            <person name="Zhu Y."/>
            <person name="Wu F."/>
            <person name="Chen Y."/>
            <person name="Wang J."/>
            <person name="Peng C."/>
            <person name="Meng J."/>
            <person name="Yang L."/>
            <person name="Liu J."/>
            <person name="Wen B."/>
            <person name="Zhang N."/>
            <person name="Huang Z."/>
            <person name="Zhu Q."/>
            <person name="Feng Y."/>
            <person name="Mount A."/>
            <person name="Hedgecock D."/>
            <person name="Xu Z."/>
            <person name="Liu Y."/>
            <person name="Domazet-Loso T."/>
            <person name="Du Y."/>
            <person name="Sun X."/>
            <person name="Zhang S."/>
            <person name="Liu B."/>
            <person name="Cheng P."/>
            <person name="Jiang X."/>
            <person name="Li J."/>
            <person name="Fan D."/>
            <person name="Wang W."/>
            <person name="Fu W."/>
            <person name="Wang T."/>
            <person name="Wang B."/>
            <person name="Zhang J."/>
            <person name="Peng Z."/>
            <person name="Li Y."/>
            <person name="Li N."/>
            <person name="Wang J."/>
            <person name="Chen M."/>
            <person name="He Y."/>
            <person name="Tan F."/>
            <person name="Song X."/>
            <person name="Zheng Q."/>
            <person name="Huang R."/>
            <person name="Yang H."/>
            <person name="Du X."/>
            <person name="Chen L."/>
            <person name="Yang M."/>
            <person name="Gaffney P.M."/>
            <person name="Wang S."/>
            <person name="Luo L."/>
            <person name="She Z."/>
            <person name="Ming Y."/>
            <person name="Huang W."/>
            <person name="Zhang S."/>
            <person name="Huang B."/>
            <person name="Zhang Y."/>
            <person name="Qu T."/>
            <person name="Ni P."/>
            <person name="Miao G."/>
            <person name="Wang J."/>
            <person name="Wang Q."/>
            <person name="Steinberg C.E."/>
            <person name="Wang H."/>
            <person name="Li N."/>
            <person name="Qian L."/>
            <person name="Zhang G."/>
            <person name="Li Y."/>
            <person name="Yang H."/>
            <person name="Liu X."/>
            <person name="Wang J."/>
            <person name="Yin Y."/>
            <person name="Wang J."/>
        </authorList>
    </citation>
    <scope>NUCLEOTIDE SEQUENCE [LARGE SCALE GENOMIC DNA]</scope>
    <source>
        <strain evidence="2">05x7-T-G4-1.051#20</strain>
    </source>
</reference>
<accession>K1R0B7</accession>
<feature type="region of interest" description="Disordered" evidence="1">
    <location>
        <begin position="1590"/>
        <end position="1609"/>
    </location>
</feature>
<feature type="region of interest" description="Disordered" evidence="1">
    <location>
        <begin position="1"/>
        <end position="46"/>
    </location>
</feature>
<feature type="compositionally biased region" description="Polar residues" evidence="1">
    <location>
        <begin position="942"/>
        <end position="957"/>
    </location>
</feature>
<evidence type="ECO:0000313" key="2">
    <source>
        <dbReference type="EMBL" id="EKC36899.1"/>
    </source>
</evidence>
<feature type="region of interest" description="Disordered" evidence="1">
    <location>
        <begin position="893"/>
        <end position="925"/>
    </location>
</feature>
<name>K1R0B7_MAGGI</name>
<feature type="compositionally biased region" description="Polar residues" evidence="1">
    <location>
        <begin position="1293"/>
        <end position="1308"/>
    </location>
</feature>
<feature type="region of interest" description="Disordered" evidence="1">
    <location>
        <begin position="168"/>
        <end position="196"/>
    </location>
</feature>
<feature type="compositionally biased region" description="Low complexity" evidence="1">
    <location>
        <begin position="896"/>
        <end position="906"/>
    </location>
</feature>
<dbReference type="EMBL" id="JH818091">
    <property type="protein sequence ID" value="EKC36899.1"/>
    <property type="molecule type" value="Genomic_DNA"/>
</dbReference>
<feature type="region of interest" description="Disordered" evidence="1">
    <location>
        <begin position="1133"/>
        <end position="1158"/>
    </location>
</feature>
<dbReference type="InParanoid" id="K1R0B7"/>
<feature type="compositionally biased region" description="Polar residues" evidence="1">
    <location>
        <begin position="657"/>
        <end position="678"/>
    </location>
</feature>
<dbReference type="HOGENOM" id="CLU_243312_0_0_1"/>
<feature type="compositionally biased region" description="Basic and acidic residues" evidence="1">
    <location>
        <begin position="15"/>
        <end position="28"/>
    </location>
</feature>
<feature type="region of interest" description="Disordered" evidence="1">
    <location>
        <begin position="1293"/>
        <end position="1445"/>
    </location>
</feature>
<feature type="compositionally biased region" description="Acidic residues" evidence="1">
    <location>
        <begin position="32"/>
        <end position="44"/>
    </location>
</feature>
<evidence type="ECO:0000256" key="1">
    <source>
        <dbReference type="SAM" id="MobiDB-lite"/>
    </source>
</evidence>
<feature type="compositionally biased region" description="Polar residues" evidence="1">
    <location>
        <begin position="1316"/>
        <end position="1344"/>
    </location>
</feature>
<feature type="compositionally biased region" description="Polar residues" evidence="1">
    <location>
        <begin position="1408"/>
        <end position="1436"/>
    </location>
</feature>
<feature type="compositionally biased region" description="Polar residues" evidence="1">
    <location>
        <begin position="1590"/>
        <end position="1608"/>
    </location>
</feature>
<feature type="region of interest" description="Disordered" evidence="1">
    <location>
        <begin position="656"/>
        <end position="710"/>
    </location>
</feature>
<organism evidence="2">
    <name type="scientific">Magallana gigas</name>
    <name type="common">Pacific oyster</name>
    <name type="synonym">Crassostrea gigas</name>
    <dbReference type="NCBI Taxonomy" id="29159"/>
    <lineage>
        <taxon>Eukaryota</taxon>
        <taxon>Metazoa</taxon>
        <taxon>Spiralia</taxon>
        <taxon>Lophotrochozoa</taxon>
        <taxon>Mollusca</taxon>
        <taxon>Bivalvia</taxon>
        <taxon>Autobranchia</taxon>
        <taxon>Pteriomorphia</taxon>
        <taxon>Ostreida</taxon>
        <taxon>Ostreoidea</taxon>
        <taxon>Ostreidae</taxon>
        <taxon>Magallana</taxon>
    </lineage>
</organism>
<gene>
    <name evidence="2" type="ORF">CGI_10027091</name>
</gene>
<feature type="compositionally biased region" description="Polar residues" evidence="1">
    <location>
        <begin position="1359"/>
        <end position="1387"/>
    </location>
</feature>
<feature type="region of interest" description="Disordered" evidence="1">
    <location>
        <begin position="1061"/>
        <end position="1084"/>
    </location>
</feature>
<proteinExistence type="predicted"/>
<feature type="compositionally biased region" description="Polar residues" evidence="1">
    <location>
        <begin position="915"/>
        <end position="925"/>
    </location>
</feature>
<feature type="region of interest" description="Disordered" evidence="1">
    <location>
        <begin position="1217"/>
        <end position="1250"/>
    </location>
</feature>
<sequence>MLLASCEDSMSEVSVNERQKRDTRRRQSADSNESDDQDDDDDDDATRKEYSRRLALQQVIRKLRKLPLSRRQLIKLVSRLRTYKKSNKPITMTVLKDIMKEVVATKKKAPGVKITTIAAKPSTTTKPPTTKAPTKNLPSITDGQLVSVQKAPKKPIKAEAPKTIQVVQAPKRPIPNQSVRPPVYSPRPIPNQSVRPPVYSPPVISKPVTPQVQKQHQVISKPIPPQISNPYIPPPKAQPPVVKVQISHPPPTPPVVVVTKVKSDVKVVPMSDGSNVPVDTRITPELKLNIDHIPVHMRTQALFQRLSILRQRLNNFKKLRERQNTAREPVPAVVKTSLSGSVNTASAPVVSKPKETSVTAVAYSAPAPPKSFSLSSPSQEKDVPYITKDQAHSVLQTKTIHTSPGGMGMLKLSSPPMAPSVTSAEMTHDESSRVKKIILVIQRLASRSGSKKLKVSSKAKELLIKWVRKYKNAISQIPSKPINTKTPLHYELKHMPVDQVGTKSLHSNIPLSSTAEMANPQMIENDIIKQKIKKSDKGRHKSLLPMVESSKGGPKSERPIYNTVRRIVILPLPTGRTQDLAQTNEIVKKKSHYDHMHLISHGQSSKTGYLAKAIPETKAYDQPNKTEYKTLILNSQSGVVKESKPARNIESRLSIVPPQNNKNSQINEKKSPSTTTHVANHMRTTPIGKSQLPKADKKKEFGSYEPKSSHYTGNALSLAPPNYNQMKDSSSFVKFAFSLNSPASMFMNNVESQPTKVEPIAAGYSGSISAAPNSLARAEAGKDKAGPALSATPYIGPQKTSNTGIVFEEIDPLSLTNFIMAASEDINHGLSDIKMSKAPVKLPDNSVKRGVVLEIPEKNDFIGQNTQREKKNSISLDAIHSGKAIVNQVQQVKNMQPTTQSTPTQSIDLNKQKKQTPNPTNNFKLSQRKQTPFTFSLSGLSMGSHTHSPKTTVSHSVKPTIKPTIGTPLHQRFVNMPSGHLSSSRRAWNQNHVHKHEYKHIQSPSQNTFVNNKHLHQNTRENMLVKNPTMDSTILDHKQNDIVPTAYQYINNSRIQYQRKEQFHTTHSRKTQTPGKPPSGDYVHQASQSLSSFRPAENSPAYNIVGQNFDNKDKFAPPYGKIVRNDPSMIIQTAPTKPTSRSVVQGPTTPSWQSRNNNVQHHQHTQQTIGKIGHYHREPAIEVQGNSLTQTFSNQLKKHSNQIYSPSLSSFKHQGQRITQPSSSNVNPVTNLSKSSGTHGTLNAMETSNKPIQWTPSNLLASNKANPGYKPVNQNPMVRSGFAVSKHASSNFNIGTQQSHHNQKTSQRLVRPTHPSKLSQNSSKNVASTGQPNAGTTTLKTRQQVGLKPPQNVRHNSHNRIQQQPKQNQGQRSQRVPSNNKINTFSRKQPPDTPIASRNYPHYHNAPQHYTNVNQGLQQNSQHRPPGQNAIQNHGNSGKGLKDIDITKTNPFQQHSTHHGAVVISQHTGHSTEPRMTQRLPAQKQTYQTTPLPIQLNTPSTTKIPVFDTGNDHFSISPQLLALMRQLPVGDLPHHKKRRLEKILGVENGQLDGNTPEQESVIDNVIHEKSIQTGKASRFEVSQQRLASSNAHYVQPSSSITGNSNTRKNLGDFFIPKRAANNHMQPK</sequence>